<organism evidence="1 2">
    <name type="scientific">Sphaerospermopsis torques-reginae ITEP-024</name>
    <dbReference type="NCBI Taxonomy" id="984208"/>
    <lineage>
        <taxon>Bacteria</taxon>
        <taxon>Bacillati</taxon>
        <taxon>Cyanobacteriota</taxon>
        <taxon>Cyanophyceae</taxon>
        <taxon>Nostocales</taxon>
        <taxon>Aphanizomenonaceae</taxon>
        <taxon>Sphaerospermopsis</taxon>
        <taxon>Sphaerospermopsis torques-reginae</taxon>
    </lineage>
</organism>
<proteinExistence type="predicted"/>
<evidence type="ECO:0000313" key="1">
    <source>
        <dbReference type="EMBL" id="QYX33521.1"/>
    </source>
</evidence>
<sequence length="287" mass="33855">MSQYIRKIEQSEQYCNDTLATAFNYLRSKGQNELCIILVLSELQIWEHWDVYKEYDDQEIPDFETPSLDYIHDKQKYMWRCSVILYIESSLLHKIDKDVTILLKEAIELSMQPSKDGAIPYIYTFDLMAQRITATETWRQDFLNILKSGESLNQGKFIREEKLVSWNNMRFASMEEMLLAQALEKVKKTRDNLKLVYFPNCLARVLVDGTNVNMYPDFLICINGKWGILEVNGKQHNLPEQAELDNNKRNRLAKAKIQMYFYSAESIRQDAERIVCEFIEQINGERN</sequence>
<name>A0ABX8X4B1_9CYAN</name>
<dbReference type="Proteomes" id="UP000826540">
    <property type="component" value="Chromosome"/>
</dbReference>
<dbReference type="RefSeq" id="WP_220611264.1">
    <property type="nucleotide sequence ID" value="NZ_CP080598.1"/>
</dbReference>
<evidence type="ECO:0008006" key="3">
    <source>
        <dbReference type="Google" id="ProtNLM"/>
    </source>
</evidence>
<gene>
    <name evidence="1" type="ORF">K2F26_09520</name>
</gene>
<protein>
    <recommendedName>
        <fullName evidence="3">DUF559 domain-containing protein</fullName>
    </recommendedName>
</protein>
<evidence type="ECO:0000313" key="2">
    <source>
        <dbReference type="Proteomes" id="UP000826540"/>
    </source>
</evidence>
<reference evidence="1 2" key="1">
    <citation type="journal article" date="2022" name="J. Am. Chem. Soc.">
        <title>Biosynthesis of Guanitoxin Enables Global Environmental Detection in Freshwater Cyanobacteria.</title>
        <authorList>
            <person name="Lima S.T."/>
            <person name="Fallon T.R."/>
            <person name="Cordoza J.L."/>
            <person name="Chekan J.R."/>
            <person name="Delbaje E."/>
            <person name="Hopiavuori A.R."/>
            <person name="Alvarenga D.O."/>
            <person name="Wood S.M."/>
            <person name="Luhavaya H."/>
            <person name="Baumgartner J.T."/>
            <person name="Dorr F.A."/>
            <person name="Etchegaray A."/>
            <person name="Pinto E."/>
            <person name="McKinnie S.M.K."/>
            <person name="Fiore M.F."/>
            <person name="Moore B.S."/>
        </authorList>
    </citation>
    <scope>NUCLEOTIDE SEQUENCE [LARGE SCALE GENOMIC DNA]</scope>
    <source>
        <strain evidence="1 2">ITEP-024</strain>
    </source>
</reference>
<accession>A0ABX8X4B1</accession>
<keyword evidence="2" id="KW-1185">Reference proteome</keyword>
<dbReference type="EMBL" id="CP080598">
    <property type="protein sequence ID" value="QYX33521.1"/>
    <property type="molecule type" value="Genomic_DNA"/>
</dbReference>